<dbReference type="InterPro" id="IPR028909">
    <property type="entry name" value="bL21-like"/>
</dbReference>
<dbReference type="PANTHER" id="PTHR21349:SF0">
    <property type="entry name" value="LARGE RIBOSOMAL SUBUNIT PROTEIN BL21M"/>
    <property type="match status" value="1"/>
</dbReference>
<comment type="function">
    <text evidence="4 5">This protein binds to 23S rRNA in the presence of protein L20.</text>
</comment>
<comment type="similarity">
    <text evidence="1 4 5">Belongs to the bacterial ribosomal protein bL21 family.</text>
</comment>
<dbReference type="Pfam" id="PF00829">
    <property type="entry name" value="Ribosomal_L21p"/>
    <property type="match status" value="1"/>
</dbReference>
<comment type="subunit">
    <text evidence="4">Part of the 50S ribosomal subunit. Contacts protein L20.</text>
</comment>
<sequence>MFAVIKTGGKQYLVQEGDVLKVEKLDAVKGDTVEVELLLTADGDKLDIGMPLLAKKVQVEVLDEGRAKKVEVVHFKAKSRYTKRFGHRQPFTTIKIAKIF</sequence>
<dbReference type="EMBL" id="PCSZ01000076">
    <property type="protein sequence ID" value="PIP60278.1"/>
    <property type="molecule type" value="Genomic_DNA"/>
</dbReference>
<dbReference type="AlphaFoldDB" id="A0A2H0BTG6"/>
<reference evidence="6 7" key="1">
    <citation type="submission" date="2017-09" db="EMBL/GenBank/DDBJ databases">
        <title>Depth-based differentiation of microbial function through sediment-hosted aquifers and enrichment of novel symbionts in the deep terrestrial subsurface.</title>
        <authorList>
            <person name="Probst A.J."/>
            <person name="Ladd B."/>
            <person name="Jarett J.K."/>
            <person name="Geller-Mcgrath D.E."/>
            <person name="Sieber C.M."/>
            <person name="Emerson J.B."/>
            <person name="Anantharaman K."/>
            <person name="Thomas B.C."/>
            <person name="Malmstrom R."/>
            <person name="Stieglmeier M."/>
            <person name="Klingl A."/>
            <person name="Woyke T."/>
            <person name="Ryan C.M."/>
            <person name="Banfield J.F."/>
        </authorList>
    </citation>
    <scope>NUCLEOTIDE SEQUENCE [LARGE SCALE GENOMIC DNA]</scope>
    <source>
        <strain evidence="6">CG22_combo_CG10-13_8_21_14_all_47_17</strain>
    </source>
</reference>
<name>A0A2H0BTG6_9BACT</name>
<keyword evidence="2 4" id="KW-0689">Ribosomal protein</keyword>
<evidence type="ECO:0000256" key="2">
    <source>
        <dbReference type="ARBA" id="ARBA00022980"/>
    </source>
</evidence>
<comment type="caution">
    <text evidence="6">The sequence shown here is derived from an EMBL/GenBank/DDBJ whole genome shotgun (WGS) entry which is preliminary data.</text>
</comment>
<keyword evidence="4 5" id="KW-0699">rRNA-binding</keyword>
<dbReference type="GO" id="GO:0019843">
    <property type="term" value="F:rRNA binding"/>
    <property type="evidence" value="ECO:0007669"/>
    <property type="project" value="UniProtKB-UniRule"/>
</dbReference>
<evidence type="ECO:0000256" key="3">
    <source>
        <dbReference type="ARBA" id="ARBA00023274"/>
    </source>
</evidence>
<keyword evidence="4 5" id="KW-0694">RNA-binding</keyword>
<dbReference type="GO" id="GO:0006412">
    <property type="term" value="P:translation"/>
    <property type="evidence" value="ECO:0007669"/>
    <property type="project" value="UniProtKB-UniRule"/>
</dbReference>
<dbReference type="InterPro" id="IPR001787">
    <property type="entry name" value="Ribosomal_bL21"/>
</dbReference>
<accession>A0A2H0BTG6</accession>
<keyword evidence="3 4" id="KW-0687">Ribonucleoprotein</keyword>
<dbReference type="HAMAP" id="MF_01363">
    <property type="entry name" value="Ribosomal_bL21"/>
    <property type="match status" value="1"/>
</dbReference>
<dbReference type="InterPro" id="IPR036164">
    <property type="entry name" value="bL21-like_sf"/>
</dbReference>
<evidence type="ECO:0000313" key="6">
    <source>
        <dbReference type="EMBL" id="PIP60278.1"/>
    </source>
</evidence>
<dbReference type="GO" id="GO:0003735">
    <property type="term" value="F:structural constituent of ribosome"/>
    <property type="evidence" value="ECO:0007669"/>
    <property type="project" value="InterPro"/>
</dbReference>
<gene>
    <name evidence="4 6" type="primary">rplU</name>
    <name evidence="6" type="ORF">COX00_04460</name>
</gene>
<evidence type="ECO:0000256" key="4">
    <source>
        <dbReference type="HAMAP-Rule" id="MF_01363"/>
    </source>
</evidence>
<dbReference type="SUPFAM" id="SSF141091">
    <property type="entry name" value="L21p-like"/>
    <property type="match status" value="1"/>
</dbReference>
<evidence type="ECO:0000313" key="7">
    <source>
        <dbReference type="Proteomes" id="UP000231581"/>
    </source>
</evidence>
<organism evidence="6 7">
    <name type="scientific">Candidatus Uhrbacteria bacterium CG22_combo_CG10-13_8_21_14_all_47_17</name>
    <dbReference type="NCBI Taxonomy" id="1975041"/>
    <lineage>
        <taxon>Bacteria</taxon>
        <taxon>Candidatus Uhriibacteriota</taxon>
    </lineage>
</organism>
<protein>
    <recommendedName>
        <fullName evidence="4">Large ribosomal subunit protein bL21</fullName>
    </recommendedName>
</protein>
<proteinExistence type="inferred from homology"/>
<dbReference type="PANTHER" id="PTHR21349">
    <property type="entry name" value="50S RIBOSOMAL PROTEIN L21"/>
    <property type="match status" value="1"/>
</dbReference>
<dbReference type="Proteomes" id="UP000231581">
    <property type="component" value="Unassembled WGS sequence"/>
</dbReference>
<dbReference type="NCBIfam" id="TIGR00061">
    <property type="entry name" value="L21"/>
    <property type="match status" value="1"/>
</dbReference>
<dbReference type="GO" id="GO:1990904">
    <property type="term" value="C:ribonucleoprotein complex"/>
    <property type="evidence" value="ECO:0007669"/>
    <property type="project" value="UniProtKB-KW"/>
</dbReference>
<evidence type="ECO:0000256" key="1">
    <source>
        <dbReference type="ARBA" id="ARBA00008563"/>
    </source>
</evidence>
<evidence type="ECO:0000256" key="5">
    <source>
        <dbReference type="RuleBase" id="RU000562"/>
    </source>
</evidence>
<dbReference type="GO" id="GO:0005737">
    <property type="term" value="C:cytoplasm"/>
    <property type="evidence" value="ECO:0007669"/>
    <property type="project" value="UniProtKB-ARBA"/>
</dbReference>
<dbReference type="GO" id="GO:0005840">
    <property type="term" value="C:ribosome"/>
    <property type="evidence" value="ECO:0007669"/>
    <property type="project" value="UniProtKB-KW"/>
</dbReference>